<proteinExistence type="predicted"/>
<feature type="compositionally biased region" description="Low complexity" evidence="1">
    <location>
        <begin position="419"/>
        <end position="429"/>
    </location>
</feature>
<dbReference type="Gene3D" id="3.40.50.12580">
    <property type="match status" value="1"/>
</dbReference>
<dbReference type="Proteomes" id="UP001500427">
    <property type="component" value="Unassembled WGS sequence"/>
</dbReference>
<dbReference type="RefSeq" id="WP_345508700.1">
    <property type="nucleotide sequence ID" value="NZ_BAABIW010000024.1"/>
</dbReference>
<feature type="region of interest" description="Disordered" evidence="1">
    <location>
        <begin position="401"/>
        <end position="429"/>
    </location>
</feature>
<dbReference type="InterPro" id="IPR043148">
    <property type="entry name" value="TagF_C"/>
</dbReference>
<reference evidence="3" key="1">
    <citation type="journal article" date="2019" name="Int. J. Syst. Evol. Microbiol.">
        <title>The Global Catalogue of Microorganisms (GCM) 10K type strain sequencing project: providing services to taxonomists for standard genome sequencing and annotation.</title>
        <authorList>
            <consortium name="The Broad Institute Genomics Platform"/>
            <consortium name="The Broad Institute Genome Sequencing Center for Infectious Disease"/>
            <person name="Wu L."/>
            <person name="Ma J."/>
        </authorList>
    </citation>
    <scope>NUCLEOTIDE SEQUENCE [LARGE SCALE GENOMIC DNA]</scope>
    <source>
        <strain evidence="3">JCM 17687</strain>
    </source>
</reference>
<name>A0ABP9JLC2_9MICO</name>
<evidence type="ECO:0000313" key="2">
    <source>
        <dbReference type="EMBL" id="GAA5033774.1"/>
    </source>
</evidence>
<dbReference type="SUPFAM" id="SSF53756">
    <property type="entry name" value="UDP-Glycosyltransferase/glycogen phosphorylase"/>
    <property type="match status" value="1"/>
</dbReference>
<accession>A0ABP9JLC2</accession>
<gene>
    <name evidence="2" type="ORF">GCM10023258_33920</name>
</gene>
<protein>
    <submittedName>
        <fullName evidence="2">CDP-glycerol glycerophosphotransferase family protein</fullName>
    </submittedName>
</protein>
<evidence type="ECO:0000313" key="3">
    <source>
        <dbReference type="Proteomes" id="UP001500427"/>
    </source>
</evidence>
<organism evidence="2 3">
    <name type="scientific">Terrabacter aeriphilus</name>
    <dbReference type="NCBI Taxonomy" id="515662"/>
    <lineage>
        <taxon>Bacteria</taxon>
        <taxon>Bacillati</taxon>
        <taxon>Actinomycetota</taxon>
        <taxon>Actinomycetes</taxon>
        <taxon>Micrococcales</taxon>
        <taxon>Intrasporangiaceae</taxon>
        <taxon>Terrabacter</taxon>
    </lineage>
</organism>
<dbReference type="EMBL" id="BAABIW010000024">
    <property type="protein sequence ID" value="GAA5033774.1"/>
    <property type="molecule type" value="Genomic_DNA"/>
</dbReference>
<comment type="caution">
    <text evidence="2">The sequence shown here is derived from an EMBL/GenBank/DDBJ whole genome shotgun (WGS) entry which is preliminary data.</text>
</comment>
<evidence type="ECO:0000256" key="1">
    <source>
        <dbReference type="SAM" id="MobiDB-lite"/>
    </source>
</evidence>
<sequence>MLDNAKLAVQLVRNTVRRQLAKRELAGRLEHAVPGRPSGGDDTRFRCAVYFSDDPVNLYQIRQWYAPLQELARTQPVVVLSRMPETTNVLLDECPLPVLHAPRITDVESFMEHHDIGLVLYVNQNLRNFQMMRFARPAHVFVSHGESDKSYMASNQLKAYDRVFIAGPAAAARLEGALVEFDVARRAVEIGRPQADATYPAPALPDDGRTTVLYAPTWEGDRPSMAYGSIASHGAALLTGLLADPRFRVVYRPHPRSGAFDPAYGLASTHLARLVAEANHADPTAQHLVDVDTSFGWHLARLDTCVTDVSAVALDWLATGKPLVLTQPADPRAEVEPTRLTTSVPMVTAAQARDIVGVLDDTMSAPDEARADVVRHYFGDTTPGAATARFVRASTDLIESRVGAPAQADAPADAPPSAPAADAAPGTHP</sequence>
<keyword evidence="3" id="KW-1185">Reference proteome</keyword>